<dbReference type="GO" id="GO:0071453">
    <property type="term" value="P:cellular response to oxygen levels"/>
    <property type="evidence" value="ECO:0007669"/>
    <property type="project" value="TreeGrafter"/>
</dbReference>
<dbReference type="InterPro" id="IPR003115">
    <property type="entry name" value="ParB_N"/>
</dbReference>
<accession>A0A0F7L444</accession>
<evidence type="ECO:0000313" key="2">
    <source>
        <dbReference type="EMBL" id="AKH46273.1"/>
    </source>
</evidence>
<dbReference type="PANTHER" id="PTHR30083:SF1">
    <property type="entry name" value="TRANSCRIPTIONAL REGULATOR"/>
    <property type="match status" value="1"/>
</dbReference>
<dbReference type="CDD" id="cd16397">
    <property type="entry name" value="IbrB_like"/>
    <property type="match status" value="1"/>
</dbReference>
<evidence type="ECO:0000259" key="1">
    <source>
        <dbReference type="SMART" id="SM00470"/>
    </source>
</evidence>
<proteinExistence type="predicted"/>
<reference evidence="2" key="2">
    <citation type="submission" date="2015-03" db="EMBL/GenBank/DDBJ databases">
        <authorList>
            <person name="Chow C.-E.T."/>
            <person name="Winget D.M."/>
            <person name="White R.A.III."/>
            <person name="Hallam S.J."/>
            <person name="Suttle C.A."/>
        </authorList>
    </citation>
    <scope>NUCLEOTIDE SEQUENCE</scope>
    <source>
        <strain evidence="2">Anoxic3_5</strain>
    </source>
</reference>
<dbReference type="EMBL" id="KR029580">
    <property type="protein sequence ID" value="AKH46273.1"/>
    <property type="molecule type" value="Genomic_DNA"/>
</dbReference>
<reference evidence="2" key="1">
    <citation type="journal article" date="2015" name="Front. Microbiol.">
        <title>Combining genomic sequencing methods to explore viral diversity and reveal potential virus-host interactions.</title>
        <authorList>
            <person name="Chow C.E."/>
            <person name="Winget D.M."/>
            <person name="White R.A.III."/>
            <person name="Hallam S.J."/>
            <person name="Suttle C.A."/>
        </authorList>
    </citation>
    <scope>NUCLEOTIDE SEQUENCE</scope>
    <source>
        <strain evidence="2">Anoxic3_5</strain>
    </source>
</reference>
<dbReference type="PANTHER" id="PTHR30083">
    <property type="entry name" value="TRANSCRIPTIONAL REGULATOR-RELATED"/>
    <property type="match status" value="1"/>
</dbReference>
<dbReference type="SMART" id="SM00470">
    <property type="entry name" value="ParB"/>
    <property type="match status" value="1"/>
</dbReference>
<dbReference type="InterPro" id="IPR036086">
    <property type="entry name" value="ParB/Sulfiredoxin_sf"/>
</dbReference>
<name>A0A0F7L444_9VIRU</name>
<protein>
    <recommendedName>
        <fullName evidence="1">ParB-like N-terminal domain-containing protein</fullName>
    </recommendedName>
</protein>
<feature type="domain" description="ParB-like N-terminal" evidence="1">
    <location>
        <begin position="50"/>
        <end position="147"/>
    </location>
</feature>
<dbReference type="Gene3D" id="3.90.1530.10">
    <property type="entry name" value="Conserved hypothetical protein from pyrococcus furiosus pfu- 392566-001, ParB domain"/>
    <property type="match status" value="1"/>
</dbReference>
<sequence>MKSEQAINFKMLENLFSEMDLDEIVEEINHIRSFLHDFSPFKENPVDFVKWVKNTQVTANDYNPNAVAPPEMKLLEHSIDHDGYTQPIVAWEKESEIEVIDGFHRHRVGKESKTVQEKVHGYLPIVAIKDDCQGRNDRIASTIRHNRARGKHKVESMSDIVLELKRRNWSPKKIGKELGMDQDEVLRLVQITGLAEMFTDKEFSEAWEVGEYKEEVEVIED</sequence>
<organism evidence="2">
    <name type="scientific">uncultured marine virus</name>
    <dbReference type="NCBI Taxonomy" id="186617"/>
    <lineage>
        <taxon>Viruses</taxon>
        <taxon>environmental samples</taxon>
    </lineage>
</organism>
<dbReference type="SUPFAM" id="SSF110849">
    <property type="entry name" value="ParB/Sulfiredoxin"/>
    <property type="match status" value="1"/>
</dbReference>